<dbReference type="EMBL" id="CACRSP010000009">
    <property type="protein sequence ID" value="VYT10693.1"/>
    <property type="molecule type" value="Genomic_DNA"/>
</dbReference>
<accession>A0A6N2U217</accession>
<feature type="region of interest" description="Disordered" evidence="1">
    <location>
        <begin position="198"/>
        <end position="221"/>
    </location>
</feature>
<proteinExistence type="predicted"/>
<evidence type="ECO:0000313" key="2">
    <source>
        <dbReference type="EMBL" id="VYT10693.1"/>
    </source>
</evidence>
<dbReference type="AlphaFoldDB" id="A0A6N2U217"/>
<reference evidence="2" key="1">
    <citation type="submission" date="2019-11" db="EMBL/GenBank/DDBJ databases">
        <authorList>
            <person name="Feng L."/>
        </authorList>
    </citation>
    <scope>NUCLEOTIDE SEQUENCE</scope>
    <source>
        <strain evidence="2">BdentiumLFYP24</strain>
    </source>
</reference>
<feature type="compositionally biased region" description="Basic and acidic residues" evidence="1">
    <location>
        <begin position="198"/>
        <end position="213"/>
    </location>
</feature>
<sequence length="221" mass="22810">MEGEVVGLVAGVVGSHGAFELERDGIVDVPVGRILPVGSLTGGVVGILQLLLEGRNVGLRGDGHITGHGHDVGGGGLSVRNRVVLVLDQVVARRHLSGGVGVIDGRGRLGIGRKIRGDGVRGRLRIVIHGLGSQVGDRLQFRIGDSGTVLCSSGAPLDVGQLAISQITSEDLIGLIGMAILRTGDGIGLIRERSARAHETSDCHGNGGEHRNQSVDCPLHN</sequence>
<evidence type="ECO:0000256" key="1">
    <source>
        <dbReference type="SAM" id="MobiDB-lite"/>
    </source>
</evidence>
<organism evidence="2">
    <name type="scientific">Bifidobacterium dentium</name>
    <dbReference type="NCBI Taxonomy" id="1689"/>
    <lineage>
        <taxon>Bacteria</taxon>
        <taxon>Bacillati</taxon>
        <taxon>Actinomycetota</taxon>
        <taxon>Actinomycetes</taxon>
        <taxon>Bifidobacteriales</taxon>
        <taxon>Bifidobacteriaceae</taxon>
        <taxon>Bifidobacterium</taxon>
    </lineage>
</organism>
<protein>
    <submittedName>
        <fullName evidence="2">Uncharacterized protein</fullName>
    </submittedName>
</protein>
<gene>
    <name evidence="2" type="ORF">BDLFYP24_00096</name>
</gene>
<name>A0A6N2U217_9BIFI</name>